<dbReference type="Proteomes" id="UP000821845">
    <property type="component" value="Chromosome 5"/>
</dbReference>
<proteinExistence type="predicted"/>
<gene>
    <name evidence="1" type="ORF">HPB50_013661</name>
</gene>
<organism evidence="1 2">
    <name type="scientific">Hyalomma asiaticum</name>
    <name type="common">Tick</name>
    <dbReference type="NCBI Taxonomy" id="266040"/>
    <lineage>
        <taxon>Eukaryota</taxon>
        <taxon>Metazoa</taxon>
        <taxon>Ecdysozoa</taxon>
        <taxon>Arthropoda</taxon>
        <taxon>Chelicerata</taxon>
        <taxon>Arachnida</taxon>
        <taxon>Acari</taxon>
        <taxon>Parasitiformes</taxon>
        <taxon>Ixodida</taxon>
        <taxon>Ixodoidea</taxon>
        <taxon>Ixodidae</taxon>
        <taxon>Hyalomminae</taxon>
        <taxon>Hyalomma</taxon>
    </lineage>
</organism>
<sequence>MRVRRQRRQQRQHNADAALLYCEAADGLDPNFEGVSLMACHIRQLCYKPSSATSHSWSDSAPNNPSQQHAEQPPVLGRSSDPALMMSDTTTNYSPSHKESPPHQFE</sequence>
<reference evidence="1" key="1">
    <citation type="submission" date="2020-05" db="EMBL/GenBank/DDBJ databases">
        <title>Large-scale comparative analyses of tick genomes elucidate their genetic diversity and vector capacities.</title>
        <authorList>
            <person name="Jia N."/>
            <person name="Wang J."/>
            <person name="Shi W."/>
            <person name="Du L."/>
            <person name="Sun Y."/>
            <person name="Zhan W."/>
            <person name="Jiang J."/>
            <person name="Wang Q."/>
            <person name="Zhang B."/>
            <person name="Ji P."/>
            <person name="Sakyi L.B."/>
            <person name="Cui X."/>
            <person name="Yuan T."/>
            <person name="Jiang B."/>
            <person name="Yang W."/>
            <person name="Lam T.T.-Y."/>
            <person name="Chang Q."/>
            <person name="Ding S."/>
            <person name="Wang X."/>
            <person name="Zhu J."/>
            <person name="Ruan X."/>
            <person name="Zhao L."/>
            <person name="Wei J."/>
            <person name="Que T."/>
            <person name="Du C."/>
            <person name="Cheng J."/>
            <person name="Dai P."/>
            <person name="Han X."/>
            <person name="Huang E."/>
            <person name="Gao Y."/>
            <person name="Liu J."/>
            <person name="Shao H."/>
            <person name="Ye R."/>
            <person name="Li L."/>
            <person name="Wei W."/>
            <person name="Wang X."/>
            <person name="Wang C."/>
            <person name="Yang T."/>
            <person name="Huo Q."/>
            <person name="Li W."/>
            <person name="Guo W."/>
            <person name="Chen H."/>
            <person name="Zhou L."/>
            <person name="Ni X."/>
            <person name="Tian J."/>
            <person name="Zhou Y."/>
            <person name="Sheng Y."/>
            <person name="Liu T."/>
            <person name="Pan Y."/>
            <person name="Xia L."/>
            <person name="Li J."/>
            <person name="Zhao F."/>
            <person name="Cao W."/>
        </authorList>
    </citation>
    <scope>NUCLEOTIDE SEQUENCE</scope>
    <source>
        <strain evidence="1">Hyas-2018</strain>
    </source>
</reference>
<evidence type="ECO:0000313" key="1">
    <source>
        <dbReference type="EMBL" id="KAH6930444.1"/>
    </source>
</evidence>
<accession>A0ACB7SCH5</accession>
<evidence type="ECO:0000313" key="2">
    <source>
        <dbReference type="Proteomes" id="UP000821845"/>
    </source>
</evidence>
<keyword evidence="2" id="KW-1185">Reference proteome</keyword>
<dbReference type="EMBL" id="CM023485">
    <property type="protein sequence ID" value="KAH6930444.1"/>
    <property type="molecule type" value="Genomic_DNA"/>
</dbReference>
<protein>
    <submittedName>
        <fullName evidence="1">Uncharacterized protein</fullName>
    </submittedName>
</protein>
<name>A0ACB7SCH5_HYAAI</name>
<comment type="caution">
    <text evidence="1">The sequence shown here is derived from an EMBL/GenBank/DDBJ whole genome shotgun (WGS) entry which is preliminary data.</text>
</comment>